<accession>A0A158KMG4</accession>
<feature type="domain" description="Transposase for insertion sequence element IS21-like C-terminal" evidence="2">
    <location>
        <begin position="2"/>
        <end position="51"/>
    </location>
</feature>
<dbReference type="Proteomes" id="UP000054770">
    <property type="component" value="Unassembled WGS sequence"/>
</dbReference>
<protein>
    <recommendedName>
        <fullName evidence="2">Transposase for insertion sequence element IS21-like C-terminal domain-containing protein</fullName>
    </recommendedName>
</protein>
<keyword evidence="4" id="KW-1185">Reference proteome</keyword>
<dbReference type="AlphaFoldDB" id="A0A158KMG4"/>
<reference evidence="3" key="1">
    <citation type="submission" date="2016-01" db="EMBL/GenBank/DDBJ databases">
        <authorList>
            <person name="Peeters C."/>
        </authorList>
    </citation>
    <scope>NUCLEOTIDE SEQUENCE [LARGE SCALE GENOMIC DNA]</scope>
    <source>
        <strain evidence="3">LMG 22940</strain>
    </source>
</reference>
<evidence type="ECO:0000259" key="2">
    <source>
        <dbReference type="Pfam" id="PF22483"/>
    </source>
</evidence>
<evidence type="ECO:0000313" key="4">
    <source>
        <dbReference type="Proteomes" id="UP000054770"/>
    </source>
</evidence>
<feature type="region of interest" description="Disordered" evidence="1">
    <location>
        <begin position="44"/>
        <end position="63"/>
    </location>
</feature>
<proteinExistence type="predicted"/>
<dbReference type="EMBL" id="FCON02000111">
    <property type="protein sequence ID" value="SAL81913.1"/>
    <property type="molecule type" value="Genomic_DNA"/>
</dbReference>
<organism evidence="3 4">
    <name type="scientific">Caballeronia choica</name>
    <dbReference type="NCBI Taxonomy" id="326476"/>
    <lineage>
        <taxon>Bacteria</taxon>
        <taxon>Pseudomonadati</taxon>
        <taxon>Pseudomonadota</taxon>
        <taxon>Betaproteobacteria</taxon>
        <taxon>Burkholderiales</taxon>
        <taxon>Burkholderiaceae</taxon>
        <taxon>Caballeronia</taxon>
    </lineage>
</organism>
<sequence length="63" mass="6970">MRFDLNDYSIPHTHGRRTLTVRADQHQVRILDGADVVAAHARSHNRGAQIERGAHRCAGGAQT</sequence>
<name>A0A158KMG4_9BURK</name>
<comment type="caution">
    <text evidence="3">The sequence shown here is derived from an EMBL/GenBank/DDBJ whole genome shotgun (WGS) entry which is preliminary data.</text>
</comment>
<evidence type="ECO:0000256" key="1">
    <source>
        <dbReference type="SAM" id="MobiDB-lite"/>
    </source>
</evidence>
<dbReference type="Pfam" id="PF22483">
    <property type="entry name" value="Mu-transpos_C_2"/>
    <property type="match status" value="1"/>
</dbReference>
<gene>
    <name evidence="3" type="ORF">AWB68_06311</name>
</gene>
<evidence type="ECO:0000313" key="3">
    <source>
        <dbReference type="EMBL" id="SAL81913.1"/>
    </source>
</evidence>
<dbReference type="InterPro" id="IPR054353">
    <property type="entry name" value="IstA-like_C"/>
</dbReference>